<feature type="non-terminal residue" evidence="2">
    <location>
        <position position="129"/>
    </location>
</feature>
<comment type="caution">
    <text evidence="2">The sequence shown here is derived from an EMBL/GenBank/DDBJ whole genome shotgun (WGS) entry which is preliminary data.</text>
</comment>
<dbReference type="Proteomes" id="UP000276133">
    <property type="component" value="Unassembled WGS sequence"/>
</dbReference>
<sequence>MTTVVKRTTTILTGFFRSLRADISHGKPRQIKISNTFEPIEFEIAISPFPFFTTIILEIISGTEVPKARIVKPATVSGMPKDPGRASTSRGKSSSLSSSNEATDLGRLNGDWPTLSGSIRRMLSSFKSY</sequence>
<name>A0A3M7P2I8_BRAPC</name>
<organism evidence="2 3">
    <name type="scientific">Brachionus plicatilis</name>
    <name type="common">Marine rotifer</name>
    <name type="synonym">Brachionus muelleri</name>
    <dbReference type="NCBI Taxonomy" id="10195"/>
    <lineage>
        <taxon>Eukaryota</taxon>
        <taxon>Metazoa</taxon>
        <taxon>Spiralia</taxon>
        <taxon>Gnathifera</taxon>
        <taxon>Rotifera</taxon>
        <taxon>Eurotatoria</taxon>
        <taxon>Monogononta</taxon>
        <taxon>Pseudotrocha</taxon>
        <taxon>Ploima</taxon>
        <taxon>Brachionidae</taxon>
        <taxon>Brachionus</taxon>
    </lineage>
</organism>
<evidence type="ECO:0000313" key="2">
    <source>
        <dbReference type="EMBL" id="RMZ93296.1"/>
    </source>
</evidence>
<accession>A0A3M7P2I8</accession>
<evidence type="ECO:0000313" key="3">
    <source>
        <dbReference type="Proteomes" id="UP000276133"/>
    </source>
</evidence>
<evidence type="ECO:0000256" key="1">
    <source>
        <dbReference type="SAM" id="MobiDB-lite"/>
    </source>
</evidence>
<reference evidence="2 3" key="1">
    <citation type="journal article" date="2018" name="Sci. Rep.">
        <title>Genomic signatures of local adaptation to the degree of environmental predictability in rotifers.</title>
        <authorList>
            <person name="Franch-Gras L."/>
            <person name="Hahn C."/>
            <person name="Garcia-Roger E.M."/>
            <person name="Carmona M.J."/>
            <person name="Serra M."/>
            <person name="Gomez A."/>
        </authorList>
    </citation>
    <scope>NUCLEOTIDE SEQUENCE [LARGE SCALE GENOMIC DNA]</scope>
    <source>
        <strain evidence="2">HYR1</strain>
    </source>
</reference>
<feature type="compositionally biased region" description="Low complexity" evidence="1">
    <location>
        <begin position="87"/>
        <end position="99"/>
    </location>
</feature>
<dbReference type="EMBL" id="REGN01013917">
    <property type="protein sequence ID" value="RMZ93296.1"/>
    <property type="molecule type" value="Genomic_DNA"/>
</dbReference>
<proteinExistence type="predicted"/>
<keyword evidence="3" id="KW-1185">Reference proteome</keyword>
<dbReference type="AlphaFoldDB" id="A0A3M7P2I8"/>
<feature type="region of interest" description="Disordered" evidence="1">
    <location>
        <begin position="74"/>
        <end position="109"/>
    </location>
</feature>
<protein>
    <submittedName>
        <fullName evidence="2">Uncharacterized protein</fullName>
    </submittedName>
</protein>
<gene>
    <name evidence="2" type="ORF">BpHYR1_022654</name>
</gene>